<evidence type="ECO:0000256" key="1">
    <source>
        <dbReference type="ARBA" id="ARBA00023172"/>
    </source>
</evidence>
<gene>
    <name evidence="3" type="ORF">pNDM1_EC14653_00034</name>
</gene>
<proteinExistence type="predicted"/>
<sequence length="736" mass="85238">MAMKTEYDAPAPFDYEVWQPDPDWDCSPELQQIERDTLVNLAQYVVGRNRQNWSNSVRQRLSRLILPLRAALKWMNAASTTTNSAIHDIILEMHRLEKTYWSWTQEDWLEVLCSNEEAFRKKYGSCGNCRQYVLALAWLLCGFNRLEAAGCFYHYRLSVKVFGRPATEAAINKLQENMQRLGFVAADNNIRNALLLSMLCQRQVDPEKLELETLRRVIDYGPVYMRRSAATLSRIFAAMGQFPAGIDHRIRERRRPHGEYSATSNVPEEWLWWCERWRHTVVKAPSSELSTWYRILQCGRWLKHTHPDIHSPADWSRDIALEFVAAVCQMKIGQWSEPCHMYRNRIGQLMTASARAGILQAIKVFFRDLQEWGLITIPFDPVRIFRLPRSIRASIGPAPRIVADDIWSKLVWAGLNLQERDLQYGEQLYYRYPFSMVRALCVLWLFGGLRRDEILRMRTGCIRWQNDEHQGSSRICLLDVPVNKTSTAFTKPVDPIVGEYIDCWEKERSIQPDQLDLKTGELVSYLFMHKTARISQSYINKSLIPMLCRKAGIPNEDIRGTITSHRARATIASQLFNAKEPLGLFELQRWLGHSSPSSTQHYIDITPTKLAGSLSKAGYFERNRRMVSVLIDQDAVMAGQVQQGEAWRYYDLGHGLCSYDFFEQCPHRMACAKCSFYLPKSSAKAQYIEGRQNLLKLMQEIPLTEDEQAAVENDVEAMDKLIDTLKNIETPDKQRR</sequence>
<name>A0A0K0NPW6_ENTCL</name>
<dbReference type="Gene3D" id="1.10.443.10">
    <property type="entry name" value="Intergrase catalytic core"/>
    <property type="match status" value="1"/>
</dbReference>
<dbReference type="GO" id="GO:0015074">
    <property type="term" value="P:DNA integration"/>
    <property type="evidence" value="ECO:0007669"/>
    <property type="project" value="InterPro"/>
</dbReference>
<organism evidence="3">
    <name type="scientific">Enterobacter cloacae</name>
    <dbReference type="NCBI Taxonomy" id="550"/>
    <lineage>
        <taxon>Bacteria</taxon>
        <taxon>Pseudomonadati</taxon>
        <taxon>Pseudomonadota</taxon>
        <taxon>Gammaproteobacteria</taxon>
        <taxon>Enterobacterales</taxon>
        <taxon>Enterobacteriaceae</taxon>
        <taxon>Enterobacter</taxon>
        <taxon>Enterobacter cloacae complex</taxon>
    </lineage>
</organism>
<keyword evidence="1" id="KW-0233">DNA recombination</keyword>
<reference evidence="3" key="1">
    <citation type="journal article" date="2015" name="Antimicrob. Agents Chemother.">
        <title>Characterization of an Enterobacter cloacae Strain Producing both KPC and NDM Carbapenemases by Whole-Genome Sequencing.</title>
        <authorList>
            <person name="Wu W."/>
            <person name="Feng Y."/>
            <person name="Carattoli A."/>
            <person name="Zong Z."/>
        </authorList>
    </citation>
    <scope>NUCLEOTIDE SEQUENCE</scope>
    <source>
        <strain evidence="3">WCHECl-14653</strain>
        <plasmid evidence="3">pNDM1_EC14653</plasmid>
    </source>
</reference>
<dbReference type="InterPro" id="IPR013762">
    <property type="entry name" value="Integrase-like_cat_sf"/>
</dbReference>
<dbReference type="InterPro" id="IPR011010">
    <property type="entry name" value="DNA_brk_join_enz"/>
</dbReference>
<dbReference type="InterPro" id="IPR002104">
    <property type="entry name" value="Integrase_catalytic"/>
</dbReference>
<dbReference type="PROSITE" id="PS51898">
    <property type="entry name" value="TYR_RECOMBINASE"/>
    <property type="match status" value="1"/>
</dbReference>
<dbReference type="Pfam" id="PF00589">
    <property type="entry name" value="Phage_integrase"/>
    <property type="match status" value="1"/>
</dbReference>
<dbReference type="AlphaFoldDB" id="A0A0K0NPW6"/>
<geneLocation type="plasmid" evidence="3">
    <name>pNDM1_EC14653</name>
</geneLocation>
<feature type="domain" description="Tyr recombinase" evidence="2">
    <location>
        <begin position="397"/>
        <end position="615"/>
    </location>
</feature>
<dbReference type="EMBL" id="KP868647">
    <property type="protein sequence ID" value="AKN19737.1"/>
    <property type="molecule type" value="Genomic_DNA"/>
</dbReference>
<dbReference type="GO" id="GO:0003677">
    <property type="term" value="F:DNA binding"/>
    <property type="evidence" value="ECO:0007669"/>
    <property type="project" value="InterPro"/>
</dbReference>
<evidence type="ECO:0000313" key="3">
    <source>
        <dbReference type="EMBL" id="AKN19737.1"/>
    </source>
</evidence>
<protein>
    <submittedName>
        <fullName evidence="3">Site-specific tyrosine recombinase XerC</fullName>
    </submittedName>
</protein>
<keyword evidence="3" id="KW-0614">Plasmid</keyword>
<dbReference type="SUPFAM" id="SSF56349">
    <property type="entry name" value="DNA breaking-rejoining enzymes"/>
    <property type="match status" value="1"/>
</dbReference>
<evidence type="ECO:0000259" key="2">
    <source>
        <dbReference type="PROSITE" id="PS51898"/>
    </source>
</evidence>
<accession>A0A0K0NPW6</accession>
<dbReference type="GO" id="GO:0006310">
    <property type="term" value="P:DNA recombination"/>
    <property type="evidence" value="ECO:0007669"/>
    <property type="project" value="UniProtKB-KW"/>
</dbReference>